<name>A0AAD9URG8_ACRCE</name>
<comment type="caution">
    <text evidence="1">The sequence shown here is derived from an EMBL/GenBank/DDBJ whole genome shotgun (WGS) entry which is preliminary data.</text>
</comment>
<protein>
    <submittedName>
        <fullName evidence="1">Uncharacterized protein</fullName>
    </submittedName>
</protein>
<keyword evidence="2" id="KW-1185">Reference proteome</keyword>
<accession>A0AAD9URG8</accession>
<reference evidence="1" key="2">
    <citation type="journal article" date="2023" name="Science">
        <title>Genomic signatures of disease resistance in endangered staghorn corals.</title>
        <authorList>
            <person name="Vollmer S.V."/>
            <person name="Selwyn J.D."/>
            <person name="Despard B.A."/>
            <person name="Roesel C.L."/>
        </authorList>
    </citation>
    <scope>NUCLEOTIDE SEQUENCE</scope>
    <source>
        <strain evidence="1">K2</strain>
    </source>
</reference>
<sequence length="253" mass="28226">MDNEEAKHRVLAAAVSCCCVKERRPKGPIEMSDTVWWQHGYANWTDNHFKKRLIKCYSVTNMGFVGANKRFLWADVGAPGSVHDSTLSQSSPIFTDIESGRVLPNNVLRLPGHVLATHPSLDVPIEFSSARLPFGWIFSIPSPNKVALPISRVPSLCQLLAVRLPTGYGKPRRTQMWVDEQLPCSYQRLTCTSLPTFSLSRRTWTLSLTQEGAFQHQGVAEGCCDFGKPLYNPPLGSQRPHSLLPPAESFPRL</sequence>
<organism evidence="1 2">
    <name type="scientific">Acropora cervicornis</name>
    <name type="common">Staghorn coral</name>
    <dbReference type="NCBI Taxonomy" id="6130"/>
    <lineage>
        <taxon>Eukaryota</taxon>
        <taxon>Metazoa</taxon>
        <taxon>Cnidaria</taxon>
        <taxon>Anthozoa</taxon>
        <taxon>Hexacorallia</taxon>
        <taxon>Scleractinia</taxon>
        <taxon>Astrocoeniina</taxon>
        <taxon>Acroporidae</taxon>
        <taxon>Acropora</taxon>
    </lineage>
</organism>
<dbReference type="AlphaFoldDB" id="A0AAD9URG8"/>
<evidence type="ECO:0000313" key="1">
    <source>
        <dbReference type="EMBL" id="KAK2547249.1"/>
    </source>
</evidence>
<gene>
    <name evidence="1" type="ORF">P5673_032879</name>
</gene>
<evidence type="ECO:0000313" key="2">
    <source>
        <dbReference type="Proteomes" id="UP001249851"/>
    </source>
</evidence>
<dbReference type="EMBL" id="JARQWQ010000198">
    <property type="protein sequence ID" value="KAK2547249.1"/>
    <property type="molecule type" value="Genomic_DNA"/>
</dbReference>
<reference evidence="1" key="1">
    <citation type="journal article" date="2023" name="G3 (Bethesda)">
        <title>Whole genome assembly and annotation of the endangered Caribbean coral Acropora cervicornis.</title>
        <authorList>
            <person name="Selwyn J.D."/>
            <person name="Vollmer S.V."/>
        </authorList>
    </citation>
    <scope>NUCLEOTIDE SEQUENCE</scope>
    <source>
        <strain evidence="1">K2</strain>
    </source>
</reference>
<dbReference type="Proteomes" id="UP001249851">
    <property type="component" value="Unassembled WGS sequence"/>
</dbReference>
<proteinExistence type="predicted"/>